<feature type="domain" description="PAS" evidence="19">
    <location>
        <begin position="469"/>
        <end position="522"/>
    </location>
</feature>
<evidence type="ECO:0000256" key="4">
    <source>
        <dbReference type="ARBA" id="ARBA00022475"/>
    </source>
</evidence>
<dbReference type="Pfam" id="PF00512">
    <property type="entry name" value="HisKA"/>
    <property type="match status" value="1"/>
</dbReference>
<evidence type="ECO:0000256" key="9">
    <source>
        <dbReference type="ARBA" id="ARBA00022777"/>
    </source>
</evidence>
<feature type="domain" description="Histidine kinase" evidence="17">
    <location>
        <begin position="782"/>
        <end position="1005"/>
    </location>
</feature>
<dbReference type="SMART" id="SM00304">
    <property type="entry name" value="HAMP"/>
    <property type="match status" value="1"/>
</dbReference>
<dbReference type="InterPro" id="IPR036890">
    <property type="entry name" value="HATPase_C_sf"/>
</dbReference>
<comment type="subcellular location">
    <subcellularLocation>
        <location evidence="2">Cell membrane</location>
        <topology evidence="2">Multi-pass membrane protein</topology>
    </subcellularLocation>
</comment>
<dbReference type="Pfam" id="PF00989">
    <property type="entry name" value="PAS"/>
    <property type="match status" value="1"/>
</dbReference>
<dbReference type="InterPro" id="IPR029151">
    <property type="entry name" value="Sensor-like_sf"/>
</dbReference>
<sequence length="1152" mass="128373">MTIRTKITCMGLLLVLLTALPIVGIAILQKWQVHSDIGQEMSELAENEAKKVAQTVYRMAKAMEQSIHESMVYRLRVAEDVVQLAGGIEQGEQRVNWLAINQYDKITTPIGLPQLLVGGRWLGQNDNSDTFTPVVDKVSQLVGGTCTIFQRMNMQGDMLRVATNVEKLDGSRAIGTYIPRYNPDGKPNPVLEKVLDGGTFYGRAYVVNAWYVTAYKPIWDKTGTRVVGILYVGEKEKDIASLKQEILDIVIGKTGYVAVVGTEGDQRGRYLISRHGARDGENLWNITDSEGNYFVRRIISKARSLPEKRPDGSIPVVLERYQWQNPGEQAPRQKTAAITYFRPWDWMIMASLYNDDIIDSQARMSRALDEMIWYVVVVAVLVVLFALAVGYLVATGISTPLNQAVRVFRKIGQGDLEQRLNLEGKDELGQLSNAFDLMIQNLKQITASRDELNREISERLLAEKELRESEQRFRTVISASNDAMVAVDEQGSITLFNAAAEKMFGYRQSEVVGHSVDCLMPSAYRLNHHHYVTRYFKEGKPNRAIQGAVELVGLRNDGEQFPIELALSPGESAGERFVLATIRDISERKAAEERLRKENDIKQVIYSILATAMEPIPLQQKLQRSLDQILTTTSFTFLRRGCIFLADETAETLYLAAEQGLSEQMQRDCRKVPFGDCLCGKIAVTHDIAFSECHNGRHRSTDAVPAHGHFCAPILAAGKLLGVLNLYISSGYQPNDDERHFLASVPNSLASMIERHRSAKQLLQAKEQAESANRAKSEFLANMSHEIRTPMNGIIGMTDLLADTELDDNQRECLEMARYSASSLLWLLNDILDFSKIEAGRLELEQVAFDLRQALQGPMANWELQARKKGLTFRVVMADEIDPKISGDPGRLVQVLVNLVSNAIKFTDSGSVEVEVALVESMLEEDGQQLRFSVRDSGIGIPEEKLEAVFDSFAQVDGSITRKFGGTGLGLTISRQLVEMMGGRIWAESESGKGSQFHVQLTFGSADDEAEINCDLAKPESKAENSLKVLVGEDNLVNQRLIEKLLEKCGHQAVIVENGQELLKTFAEDEFALILMDVQMPVMDGVEATRLLRNYCSENNRPHVPVVALTAHAMSGDRERFLAAGMDDYLAKPINKKEFVAMLGKYALGASC</sequence>
<dbReference type="Pfam" id="PF13185">
    <property type="entry name" value="GAF_2"/>
    <property type="match status" value="1"/>
</dbReference>
<evidence type="ECO:0000259" key="20">
    <source>
        <dbReference type="PROSITE" id="PS50113"/>
    </source>
</evidence>
<dbReference type="InterPro" id="IPR033462">
    <property type="entry name" value="Cache_3-Cache_2"/>
</dbReference>
<dbReference type="CDD" id="cd17546">
    <property type="entry name" value="REC_hyHK_CKI1_RcsC-like"/>
    <property type="match status" value="1"/>
</dbReference>
<keyword evidence="8" id="KW-0547">Nucleotide-binding</keyword>
<evidence type="ECO:0000256" key="6">
    <source>
        <dbReference type="ARBA" id="ARBA00022679"/>
    </source>
</evidence>
<proteinExistence type="predicted"/>
<dbReference type="FunFam" id="3.30.565.10:FF:000010">
    <property type="entry name" value="Sensor histidine kinase RcsC"/>
    <property type="match status" value="1"/>
</dbReference>
<dbReference type="InterPro" id="IPR035965">
    <property type="entry name" value="PAS-like_dom_sf"/>
</dbReference>
<dbReference type="SUPFAM" id="SSF47384">
    <property type="entry name" value="Homodimeric domain of signal transducing histidine kinase"/>
    <property type="match status" value="1"/>
</dbReference>
<dbReference type="EMBL" id="FQZT01000019">
    <property type="protein sequence ID" value="SHJ83991.1"/>
    <property type="molecule type" value="Genomic_DNA"/>
</dbReference>
<feature type="domain" description="HAMP" evidence="21">
    <location>
        <begin position="395"/>
        <end position="447"/>
    </location>
</feature>
<dbReference type="GO" id="GO:0005886">
    <property type="term" value="C:plasma membrane"/>
    <property type="evidence" value="ECO:0007669"/>
    <property type="project" value="UniProtKB-SubCell"/>
</dbReference>
<dbReference type="Gene3D" id="3.30.565.10">
    <property type="entry name" value="Histidine kinase-like ATPase, C-terminal domain"/>
    <property type="match status" value="1"/>
</dbReference>
<evidence type="ECO:0000259" key="17">
    <source>
        <dbReference type="PROSITE" id="PS50109"/>
    </source>
</evidence>
<dbReference type="CDD" id="cd16922">
    <property type="entry name" value="HATPase_EvgS-ArcB-TorS-like"/>
    <property type="match status" value="1"/>
</dbReference>
<dbReference type="InterPro" id="IPR000014">
    <property type="entry name" value="PAS"/>
</dbReference>
<accession>A0A1M6MKI5</accession>
<evidence type="ECO:0000256" key="15">
    <source>
        <dbReference type="PROSITE-ProRule" id="PRU00169"/>
    </source>
</evidence>
<keyword evidence="23" id="KW-1185">Reference proteome</keyword>
<evidence type="ECO:0000256" key="11">
    <source>
        <dbReference type="ARBA" id="ARBA00022989"/>
    </source>
</evidence>
<dbReference type="SUPFAM" id="SSF55785">
    <property type="entry name" value="PYP-like sensor domain (PAS domain)"/>
    <property type="match status" value="1"/>
</dbReference>
<dbReference type="InterPro" id="IPR011006">
    <property type="entry name" value="CheY-like_superfamily"/>
</dbReference>
<dbReference type="InterPro" id="IPR036097">
    <property type="entry name" value="HisK_dim/P_sf"/>
</dbReference>
<dbReference type="SUPFAM" id="SSF52172">
    <property type="entry name" value="CheY-like"/>
    <property type="match status" value="1"/>
</dbReference>
<dbReference type="GO" id="GO:0005524">
    <property type="term" value="F:ATP binding"/>
    <property type="evidence" value="ECO:0007669"/>
    <property type="project" value="UniProtKB-KW"/>
</dbReference>
<dbReference type="InterPro" id="IPR005467">
    <property type="entry name" value="His_kinase_dom"/>
</dbReference>
<dbReference type="InterPro" id="IPR004358">
    <property type="entry name" value="Sig_transdc_His_kin-like_C"/>
</dbReference>
<dbReference type="PROSITE" id="PS50113">
    <property type="entry name" value="PAC"/>
    <property type="match status" value="1"/>
</dbReference>
<dbReference type="Gene3D" id="3.30.450.40">
    <property type="match status" value="1"/>
</dbReference>
<dbReference type="Pfam" id="PF00072">
    <property type="entry name" value="Response_reg"/>
    <property type="match status" value="1"/>
</dbReference>
<dbReference type="PANTHER" id="PTHR45339:SF1">
    <property type="entry name" value="HYBRID SIGNAL TRANSDUCTION HISTIDINE KINASE J"/>
    <property type="match status" value="1"/>
</dbReference>
<feature type="modified residue" description="4-aspartylphosphate" evidence="15">
    <location>
        <position position="1077"/>
    </location>
</feature>
<dbReference type="InterPro" id="IPR001789">
    <property type="entry name" value="Sig_transdc_resp-reg_receiver"/>
</dbReference>
<dbReference type="RefSeq" id="WP_084092233.1">
    <property type="nucleotide sequence ID" value="NZ_FQZT01000019.1"/>
</dbReference>
<dbReference type="Gene3D" id="1.10.287.130">
    <property type="match status" value="1"/>
</dbReference>
<dbReference type="PROSITE" id="PS50109">
    <property type="entry name" value="HIS_KIN"/>
    <property type="match status" value="1"/>
</dbReference>
<dbReference type="Pfam" id="PF17201">
    <property type="entry name" value="Cache_3-Cache_2"/>
    <property type="match status" value="1"/>
</dbReference>
<evidence type="ECO:0000256" key="3">
    <source>
        <dbReference type="ARBA" id="ARBA00012438"/>
    </source>
</evidence>
<dbReference type="SUPFAM" id="SSF55874">
    <property type="entry name" value="ATPase domain of HSP90 chaperone/DNA topoisomerase II/histidine kinase"/>
    <property type="match status" value="1"/>
</dbReference>
<feature type="domain" description="PAC" evidence="20">
    <location>
        <begin position="547"/>
        <end position="597"/>
    </location>
</feature>
<dbReference type="FunFam" id="1.10.287.130:FF:000002">
    <property type="entry name" value="Two-component osmosensing histidine kinase"/>
    <property type="match status" value="1"/>
</dbReference>
<keyword evidence="6" id="KW-0808">Transferase</keyword>
<dbReference type="NCBIfam" id="TIGR00229">
    <property type="entry name" value="sensory_box"/>
    <property type="match status" value="1"/>
</dbReference>
<dbReference type="AlphaFoldDB" id="A0A1M6MKI5"/>
<protein>
    <recommendedName>
        <fullName evidence="14">Sensory/regulatory protein RpfC</fullName>
        <ecNumber evidence="3">2.7.13.3</ecNumber>
    </recommendedName>
</protein>
<evidence type="ECO:0000256" key="10">
    <source>
        <dbReference type="ARBA" id="ARBA00022840"/>
    </source>
</evidence>
<dbReference type="SMART" id="SM00091">
    <property type="entry name" value="PAS"/>
    <property type="match status" value="1"/>
</dbReference>
<evidence type="ECO:0000256" key="7">
    <source>
        <dbReference type="ARBA" id="ARBA00022692"/>
    </source>
</evidence>
<keyword evidence="10" id="KW-0067">ATP-binding</keyword>
<dbReference type="Gene3D" id="3.40.50.2300">
    <property type="match status" value="1"/>
</dbReference>
<dbReference type="SMART" id="SM00388">
    <property type="entry name" value="HisKA"/>
    <property type="match status" value="1"/>
</dbReference>
<dbReference type="InterPro" id="IPR013767">
    <property type="entry name" value="PAS_fold"/>
</dbReference>
<dbReference type="Pfam" id="PF02518">
    <property type="entry name" value="HATPase_c"/>
    <property type="match status" value="1"/>
</dbReference>
<dbReference type="InterPro" id="IPR003660">
    <property type="entry name" value="HAMP_dom"/>
</dbReference>
<dbReference type="InterPro" id="IPR003594">
    <property type="entry name" value="HATPase_dom"/>
</dbReference>
<dbReference type="Proteomes" id="UP000184171">
    <property type="component" value="Unassembled WGS sequence"/>
</dbReference>
<dbReference type="SUPFAM" id="SSF103190">
    <property type="entry name" value="Sensory domain-like"/>
    <property type="match status" value="1"/>
</dbReference>
<evidence type="ECO:0000259" key="18">
    <source>
        <dbReference type="PROSITE" id="PS50110"/>
    </source>
</evidence>
<dbReference type="Gene3D" id="3.30.450.20">
    <property type="entry name" value="PAS domain"/>
    <property type="match status" value="2"/>
</dbReference>
<keyword evidence="12" id="KW-0902">Two-component regulatory system</keyword>
<dbReference type="SUPFAM" id="SSF158472">
    <property type="entry name" value="HAMP domain-like"/>
    <property type="match status" value="1"/>
</dbReference>
<dbReference type="EC" id="2.7.13.3" evidence="3"/>
<dbReference type="PANTHER" id="PTHR45339">
    <property type="entry name" value="HYBRID SIGNAL TRANSDUCTION HISTIDINE KINASE J"/>
    <property type="match status" value="1"/>
</dbReference>
<dbReference type="SMART" id="SM00065">
    <property type="entry name" value="GAF"/>
    <property type="match status" value="1"/>
</dbReference>
<keyword evidence="4" id="KW-1003">Cell membrane</keyword>
<gene>
    <name evidence="22" type="ORF">SAMN02745165_03312</name>
</gene>
<evidence type="ECO:0000256" key="13">
    <source>
        <dbReference type="ARBA" id="ARBA00064003"/>
    </source>
</evidence>
<keyword evidence="7 16" id="KW-0812">Transmembrane</keyword>
<dbReference type="PROSITE" id="PS50110">
    <property type="entry name" value="RESPONSE_REGULATORY"/>
    <property type="match status" value="1"/>
</dbReference>
<dbReference type="CDD" id="cd00130">
    <property type="entry name" value="PAS"/>
    <property type="match status" value="1"/>
</dbReference>
<dbReference type="InterPro" id="IPR003661">
    <property type="entry name" value="HisK_dim/P_dom"/>
</dbReference>
<evidence type="ECO:0000313" key="23">
    <source>
        <dbReference type="Proteomes" id="UP000184171"/>
    </source>
</evidence>
<dbReference type="CDD" id="cd00082">
    <property type="entry name" value="HisKA"/>
    <property type="match status" value="1"/>
</dbReference>
<dbReference type="GO" id="GO:0000155">
    <property type="term" value="F:phosphorelay sensor kinase activity"/>
    <property type="evidence" value="ECO:0007669"/>
    <property type="project" value="InterPro"/>
</dbReference>
<dbReference type="InterPro" id="IPR029016">
    <property type="entry name" value="GAF-like_dom_sf"/>
</dbReference>
<dbReference type="InterPro" id="IPR003018">
    <property type="entry name" value="GAF"/>
</dbReference>
<evidence type="ECO:0000256" key="8">
    <source>
        <dbReference type="ARBA" id="ARBA00022741"/>
    </source>
</evidence>
<dbReference type="SMART" id="SM00448">
    <property type="entry name" value="REC"/>
    <property type="match status" value="1"/>
</dbReference>
<comment type="catalytic activity">
    <reaction evidence="1">
        <text>ATP + protein L-histidine = ADP + protein N-phospho-L-histidine.</text>
        <dbReference type="EC" id="2.7.13.3"/>
    </reaction>
</comment>
<dbReference type="PROSITE" id="PS50885">
    <property type="entry name" value="HAMP"/>
    <property type="match status" value="1"/>
</dbReference>
<feature type="domain" description="Response regulatory" evidence="18">
    <location>
        <begin position="1028"/>
        <end position="1147"/>
    </location>
</feature>
<evidence type="ECO:0000313" key="22">
    <source>
        <dbReference type="EMBL" id="SHJ83991.1"/>
    </source>
</evidence>
<dbReference type="OrthoDB" id="9813151at2"/>
<dbReference type="InterPro" id="IPR000700">
    <property type="entry name" value="PAS-assoc_C"/>
</dbReference>
<dbReference type="SMART" id="SM00387">
    <property type="entry name" value="HATPase_c"/>
    <property type="match status" value="1"/>
</dbReference>
<dbReference type="PROSITE" id="PS50112">
    <property type="entry name" value="PAS"/>
    <property type="match status" value="1"/>
</dbReference>
<evidence type="ECO:0000259" key="21">
    <source>
        <dbReference type="PROSITE" id="PS50885"/>
    </source>
</evidence>
<name>A0A1M6MKI5_MALRU</name>
<dbReference type="Gene3D" id="6.10.340.10">
    <property type="match status" value="1"/>
</dbReference>
<dbReference type="Pfam" id="PF00672">
    <property type="entry name" value="HAMP"/>
    <property type="match status" value="1"/>
</dbReference>
<keyword evidence="9" id="KW-0418">Kinase</keyword>
<keyword evidence="16" id="KW-0472">Membrane</keyword>
<evidence type="ECO:0000259" key="19">
    <source>
        <dbReference type="PROSITE" id="PS50112"/>
    </source>
</evidence>
<reference evidence="22 23" key="1">
    <citation type="submission" date="2016-11" db="EMBL/GenBank/DDBJ databases">
        <authorList>
            <person name="Jaros S."/>
            <person name="Januszkiewicz K."/>
            <person name="Wedrychowicz H."/>
        </authorList>
    </citation>
    <scope>NUCLEOTIDE SEQUENCE [LARGE SCALE GENOMIC DNA]</scope>
    <source>
        <strain evidence="22 23">DSM 5091</strain>
    </source>
</reference>
<evidence type="ECO:0000256" key="1">
    <source>
        <dbReference type="ARBA" id="ARBA00000085"/>
    </source>
</evidence>
<dbReference type="CDD" id="cd06225">
    <property type="entry name" value="HAMP"/>
    <property type="match status" value="1"/>
</dbReference>
<dbReference type="SUPFAM" id="SSF55781">
    <property type="entry name" value="GAF domain-like"/>
    <property type="match status" value="1"/>
</dbReference>
<comment type="subunit">
    <text evidence="13">At low DSF concentrations, interacts with RpfF.</text>
</comment>
<organism evidence="22 23">
    <name type="scientific">Malonomonas rubra DSM 5091</name>
    <dbReference type="NCBI Taxonomy" id="1122189"/>
    <lineage>
        <taxon>Bacteria</taxon>
        <taxon>Pseudomonadati</taxon>
        <taxon>Thermodesulfobacteriota</taxon>
        <taxon>Desulfuromonadia</taxon>
        <taxon>Desulfuromonadales</taxon>
        <taxon>Geopsychrobacteraceae</taxon>
        <taxon>Malonomonas</taxon>
    </lineage>
</organism>
<keyword evidence="5 15" id="KW-0597">Phosphoprotein</keyword>
<evidence type="ECO:0000256" key="12">
    <source>
        <dbReference type="ARBA" id="ARBA00023012"/>
    </source>
</evidence>
<evidence type="ECO:0000256" key="2">
    <source>
        <dbReference type="ARBA" id="ARBA00004651"/>
    </source>
</evidence>
<feature type="transmembrane region" description="Helical" evidence="16">
    <location>
        <begin position="371"/>
        <end position="394"/>
    </location>
</feature>
<evidence type="ECO:0000256" key="5">
    <source>
        <dbReference type="ARBA" id="ARBA00022553"/>
    </source>
</evidence>
<keyword evidence="11 16" id="KW-1133">Transmembrane helix</keyword>
<evidence type="ECO:0000256" key="14">
    <source>
        <dbReference type="ARBA" id="ARBA00068150"/>
    </source>
</evidence>
<dbReference type="STRING" id="1122189.SAMN02745165_03312"/>
<dbReference type="GO" id="GO:0006355">
    <property type="term" value="P:regulation of DNA-templated transcription"/>
    <property type="evidence" value="ECO:0007669"/>
    <property type="project" value="InterPro"/>
</dbReference>
<dbReference type="PRINTS" id="PR00344">
    <property type="entry name" value="BCTRLSENSOR"/>
</dbReference>
<evidence type="ECO:0000256" key="16">
    <source>
        <dbReference type="SAM" id="Phobius"/>
    </source>
</evidence>